<evidence type="ECO:0000256" key="1">
    <source>
        <dbReference type="ARBA" id="ARBA00005854"/>
    </source>
</evidence>
<feature type="domain" description="D-isomer specific 2-hydroxyacid dehydrogenase catalytic" evidence="5">
    <location>
        <begin position="25"/>
        <end position="317"/>
    </location>
</feature>
<accession>A0AAV2VRR0</accession>
<dbReference type="PROSITE" id="PS00671">
    <property type="entry name" value="D_2_HYDROXYACID_DH_3"/>
    <property type="match status" value="1"/>
</dbReference>
<dbReference type="GO" id="GO:0051287">
    <property type="term" value="F:NAD binding"/>
    <property type="evidence" value="ECO:0007669"/>
    <property type="project" value="InterPro"/>
</dbReference>
<proteinExistence type="inferred from homology"/>
<sequence length="318" mass="35009">MKNIVFLDRDTIGPGVEMTKPSFEHQWVEYGKSRQDQVVERLAAADIVVTNKVPIREEALAQLPRLQMVAVAATGYDVIDLDACKARGITVANVRGYAVNTVPEHTFSLILALRRSLVGYRQDVIDGEWQKSEQFCFFNHDIQDLANSRLGIIGSGAIGQAVAKIGRAMGMEVVFAERKGSEMCREGYLPFGEVIETSDVISLHSPLTPNTRDMISEKELTWMKPSAILVNASRGGLIDEPALVKAVKDKQIAAVGLDVLTQEPPRNDHPIFEIASLPNVIVTPHTAWASLAAMQEVWRQVIDNIEGHVEGRSTGNEI</sequence>
<dbReference type="InterPro" id="IPR029753">
    <property type="entry name" value="D-isomer_DH_CS"/>
</dbReference>
<dbReference type="GO" id="GO:0008465">
    <property type="term" value="F:hydroxypyruvate reductase (NADH) activity"/>
    <property type="evidence" value="ECO:0007669"/>
    <property type="project" value="UniProtKB-EC"/>
</dbReference>
<dbReference type="FunFam" id="3.40.50.720:FF:000041">
    <property type="entry name" value="D-3-phosphoglycerate dehydrogenase"/>
    <property type="match status" value="1"/>
</dbReference>
<dbReference type="InterPro" id="IPR006139">
    <property type="entry name" value="D-isomer_2_OHA_DH_cat_dom"/>
</dbReference>
<dbReference type="GO" id="GO:0006564">
    <property type="term" value="P:L-serine biosynthetic process"/>
    <property type="evidence" value="ECO:0007669"/>
    <property type="project" value="UniProtKB-ARBA"/>
</dbReference>
<name>A0AAV2VRR0_9VIBR</name>
<dbReference type="CDD" id="cd12162">
    <property type="entry name" value="2-Hacid_dh_4"/>
    <property type="match status" value="1"/>
</dbReference>
<organism evidence="7 8">
    <name type="scientific">Vibrio nigripulchritudo SOn1</name>
    <dbReference type="NCBI Taxonomy" id="1238450"/>
    <lineage>
        <taxon>Bacteria</taxon>
        <taxon>Pseudomonadati</taxon>
        <taxon>Pseudomonadota</taxon>
        <taxon>Gammaproteobacteria</taxon>
        <taxon>Vibrionales</taxon>
        <taxon>Vibrionaceae</taxon>
        <taxon>Vibrio</taxon>
    </lineage>
</organism>
<dbReference type="EMBL" id="CAOF01000118">
    <property type="protein sequence ID" value="CCO47245.1"/>
    <property type="molecule type" value="Genomic_DNA"/>
</dbReference>
<dbReference type="Pfam" id="PF00389">
    <property type="entry name" value="2-Hacid_dh"/>
    <property type="match status" value="1"/>
</dbReference>
<keyword evidence="3" id="KW-0520">NAD</keyword>
<evidence type="ECO:0000313" key="8">
    <source>
        <dbReference type="Proteomes" id="UP000018211"/>
    </source>
</evidence>
<comment type="caution">
    <text evidence="7">The sequence shown here is derived from an EMBL/GenBank/DDBJ whole genome shotgun (WGS) entry which is preliminary data.</text>
</comment>
<dbReference type="PANTHER" id="PTHR43761">
    <property type="entry name" value="D-ISOMER SPECIFIC 2-HYDROXYACID DEHYDROGENASE FAMILY PROTEIN (AFU_ORTHOLOGUE AFUA_1G13630)"/>
    <property type="match status" value="1"/>
</dbReference>
<dbReference type="InterPro" id="IPR006140">
    <property type="entry name" value="D-isomer_DH_NAD-bd"/>
</dbReference>
<comment type="similarity">
    <text evidence="1 4">Belongs to the D-isomer specific 2-hydroxyacid dehydrogenase family.</text>
</comment>
<evidence type="ECO:0000259" key="5">
    <source>
        <dbReference type="Pfam" id="PF00389"/>
    </source>
</evidence>
<dbReference type="AlphaFoldDB" id="A0AAV2VRR0"/>
<dbReference type="Proteomes" id="UP000018211">
    <property type="component" value="Unassembled WGS sequence"/>
</dbReference>
<evidence type="ECO:0000313" key="7">
    <source>
        <dbReference type="EMBL" id="CCO47245.1"/>
    </source>
</evidence>
<reference evidence="7 8" key="1">
    <citation type="journal article" date="2013" name="ISME J.">
        <title>Comparative genomics of pathogenic lineages of Vibrio nigripulchritudo identifies virulence-associated traits.</title>
        <authorList>
            <person name="Goudenege D."/>
            <person name="Labreuche Y."/>
            <person name="Krin E."/>
            <person name="Ansquer D."/>
            <person name="Mangenot S."/>
            <person name="Calteau A."/>
            <person name="Medigue C."/>
            <person name="Mazel D."/>
            <person name="Polz M.F."/>
            <person name="Le Roux F."/>
        </authorList>
    </citation>
    <scope>NUCLEOTIDE SEQUENCE [LARGE SCALE GENOMIC DNA]</scope>
    <source>
        <strain evidence="7 8">SOn1</strain>
    </source>
</reference>
<dbReference type="InterPro" id="IPR050418">
    <property type="entry name" value="D-iso_2-hydroxyacid_DH_PdxB"/>
</dbReference>
<feature type="domain" description="D-isomer specific 2-hydroxyacid dehydrogenase NAD-binding" evidence="6">
    <location>
        <begin position="107"/>
        <end position="287"/>
    </location>
</feature>
<dbReference type="GO" id="GO:0004617">
    <property type="term" value="F:phosphoglycerate dehydrogenase activity"/>
    <property type="evidence" value="ECO:0007669"/>
    <property type="project" value="UniProtKB-ARBA"/>
</dbReference>
<protein>
    <submittedName>
        <fullName evidence="7">Glycerate dehydrogenase</fullName>
        <ecNumber evidence="7">1.1.1.29</ecNumber>
    </submittedName>
</protein>
<dbReference type="GO" id="GO:0047545">
    <property type="term" value="F:(S)-2-hydroxyglutarate dehydrogenase activity"/>
    <property type="evidence" value="ECO:0007669"/>
    <property type="project" value="UniProtKB-ARBA"/>
</dbReference>
<dbReference type="InterPro" id="IPR036291">
    <property type="entry name" value="NAD(P)-bd_dom_sf"/>
</dbReference>
<dbReference type="EC" id="1.1.1.29" evidence="7"/>
<dbReference type="PANTHER" id="PTHR43761:SF1">
    <property type="entry name" value="D-ISOMER SPECIFIC 2-HYDROXYACID DEHYDROGENASE CATALYTIC DOMAIN-CONTAINING PROTEIN-RELATED"/>
    <property type="match status" value="1"/>
</dbReference>
<evidence type="ECO:0000256" key="3">
    <source>
        <dbReference type="ARBA" id="ARBA00023027"/>
    </source>
</evidence>
<evidence type="ECO:0000259" key="6">
    <source>
        <dbReference type="Pfam" id="PF02826"/>
    </source>
</evidence>
<evidence type="ECO:0000256" key="4">
    <source>
        <dbReference type="RuleBase" id="RU003719"/>
    </source>
</evidence>
<dbReference type="SUPFAM" id="SSF52283">
    <property type="entry name" value="Formate/glycerate dehydrogenase catalytic domain-like"/>
    <property type="match status" value="1"/>
</dbReference>
<keyword evidence="2 4" id="KW-0560">Oxidoreductase</keyword>
<gene>
    <name evidence="7" type="primary">hprA</name>
    <name evidence="7" type="ORF">VIBNISOn1_280014</name>
</gene>
<dbReference type="SUPFAM" id="SSF51735">
    <property type="entry name" value="NAD(P)-binding Rossmann-fold domains"/>
    <property type="match status" value="1"/>
</dbReference>
<evidence type="ECO:0000256" key="2">
    <source>
        <dbReference type="ARBA" id="ARBA00023002"/>
    </source>
</evidence>
<dbReference type="PROSITE" id="PS00670">
    <property type="entry name" value="D_2_HYDROXYACID_DH_2"/>
    <property type="match status" value="1"/>
</dbReference>
<dbReference type="Gene3D" id="3.40.50.720">
    <property type="entry name" value="NAD(P)-binding Rossmann-like Domain"/>
    <property type="match status" value="2"/>
</dbReference>
<dbReference type="Pfam" id="PF02826">
    <property type="entry name" value="2-Hacid_dh_C"/>
    <property type="match status" value="1"/>
</dbReference>